<comment type="caution">
    <text evidence="2">The sequence shown here is derived from an EMBL/GenBank/DDBJ whole genome shotgun (WGS) entry which is preliminary data.</text>
</comment>
<organism evidence="2 3">
    <name type="scientific">Cinchona calisaya</name>
    <dbReference type="NCBI Taxonomy" id="153742"/>
    <lineage>
        <taxon>Eukaryota</taxon>
        <taxon>Viridiplantae</taxon>
        <taxon>Streptophyta</taxon>
        <taxon>Embryophyta</taxon>
        <taxon>Tracheophyta</taxon>
        <taxon>Spermatophyta</taxon>
        <taxon>Magnoliopsida</taxon>
        <taxon>eudicotyledons</taxon>
        <taxon>Gunneridae</taxon>
        <taxon>Pentapetalae</taxon>
        <taxon>asterids</taxon>
        <taxon>lamiids</taxon>
        <taxon>Gentianales</taxon>
        <taxon>Rubiaceae</taxon>
        <taxon>Cinchonoideae</taxon>
        <taxon>Cinchoneae</taxon>
        <taxon>Cinchona</taxon>
    </lineage>
</organism>
<feature type="compositionally biased region" description="Polar residues" evidence="1">
    <location>
        <begin position="9"/>
        <end position="19"/>
    </location>
</feature>
<protein>
    <submittedName>
        <fullName evidence="2">Uncharacterized protein</fullName>
    </submittedName>
</protein>
<evidence type="ECO:0000313" key="3">
    <source>
        <dbReference type="Proteomes" id="UP001630127"/>
    </source>
</evidence>
<evidence type="ECO:0000313" key="2">
    <source>
        <dbReference type="EMBL" id="KAL3529333.1"/>
    </source>
</evidence>
<proteinExistence type="predicted"/>
<name>A0ABD3ACP1_9GENT</name>
<feature type="region of interest" description="Disordered" evidence="1">
    <location>
        <begin position="1"/>
        <end position="20"/>
    </location>
</feature>
<evidence type="ECO:0000256" key="1">
    <source>
        <dbReference type="SAM" id="MobiDB-lite"/>
    </source>
</evidence>
<reference evidence="2 3" key="1">
    <citation type="submission" date="2024-11" db="EMBL/GenBank/DDBJ databases">
        <title>A near-complete genome assembly of Cinchona calisaya.</title>
        <authorList>
            <person name="Lian D.C."/>
            <person name="Zhao X.W."/>
            <person name="Wei L."/>
        </authorList>
    </citation>
    <scope>NUCLEOTIDE SEQUENCE [LARGE SCALE GENOMIC DNA]</scope>
    <source>
        <tissue evidence="2">Nenye</tissue>
    </source>
</reference>
<accession>A0ABD3ACP1</accession>
<dbReference type="AlphaFoldDB" id="A0ABD3ACP1"/>
<gene>
    <name evidence="2" type="ORF">ACH5RR_008655</name>
</gene>
<keyword evidence="3" id="KW-1185">Reference proteome</keyword>
<dbReference type="Proteomes" id="UP001630127">
    <property type="component" value="Unassembled WGS sequence"/>
</dbReference>
<dbReference type="EMBL" id="JBJUIK010000004">
    <property type="protein sequence ID" value="KAL3529333.1"/>
    <property type="molecule type" value="Genomic_DNA"/>
</dbReference>
<sequence length="100" mass="11430">MKLSPERNVMSNNHNNEYNDSLIEEEEGNNDHNVIVIGADLNHPAQPSLWLHIPFLESITTLFATNFFEIKVIKEIEPALKRGIDGGFGLFVIGRDKWLR</sequence>